<dbReference type="RefSeq" id="WP_346131496.1">
    <property type="nucleotide sequence ID" value="NZ_BAABBE010000010.1"/>
</dbReference>
<name>A0ABP7B4H9_9PSEU</name>
<evidence type="ECO:0000313" key="2">
    <source>
        <dbReference type="Proteomes" id="UP001500711"/>
    </source>
</evidence>
<accession>A0ABP7B4H9</accession>
<keyword evidence="2" id="KW-1185">Reference proteome</keyword>
<protein>
    <submittedName>
        <fullName evidence="1">Uncharacterized protein</fullName>
    </submittedName>
</protein>
<dbReference type="Proteomes" id="UP001500711">
    <property type="component" value="Unassembled WGS sequence"/>
</dbReference>
<gene>
    <name evidence="1" type="ORF">GCM10022267_37760</name>
</gene>
<comment type="caution">
    <text evidence="1">The sequence shown here is derived from an EMBL/GenBank/DDBJ whole genome shotgun (WGS) entry which is preliminary data.</text>
</comment>
<dbReference type="EMBL" id="BAABBE010000010">
    <property type="protein sequence ID" value="GAA3647615.1"/>
    <property type="molecule type" value="Genomic_DNA"/>
</dbReference>
<evidence type="ECO:0000313" key="1">
    <source>
        <dbReference type="EMBL" id="GAA3647615.1"/>
    </source>
</evidence>
<organism evidence="1 2">
    <name type="scientific">Lentzea roselyniae</name>
    <dbReference type="NCBI Taxonomy" id="531940"/>
    <lineage>
        <taxon>Bacteria</taxon>
        <taxon>Bacillati</taxon>
        <taxon>Actinomycetota</taxon>
        <taxon>Actinomycetes</taxon>
        <taxon>Pseudonocardiales</taxon>
        <taxon>Pseudonocardiaceae</taxon>
        <taxon>Lentzea</taxon>
    </lineage>
</organism>
<proteinExistence type="predicted"/>
<sequence length="248" mass="27253">MSSSANPHSGALGRFVYNKSWTPVLGAYMFPLKYFSLDESQNPDDYLEVVQILRVDDTDIAITRGGGLFVRVDRVADYDLRQAWPSKIAETLNYILCELAINGVPSHPINPKDVQDGKLIGTHAAIYGGGGRHGEQAWGPFALLAAQPADLGVDFGYRGPTIWPANYYWTAEDPQLLNDIADFRNAQIIRGIGARLPELLVAAAHHASRGNVSETVLAAWILCEALISGLWDKHVSSTDPTARRNRLR</sequence>
<reference evidence="2" key="1">
    <citation type="journal article" date="2019" name="Int. J. Syst. Evol. Microbiol.">
        <title>The Global Catalogue of Microorganisms (GCM) 10K type strain sequencing project: providing services to taxonomists for standard genome sequencing and annotation.</title>
        <authorList>
            <consortium name="The Broad Institute Genomics Platform"/>
            <consortium name="The Broad Institute Genome Sequencing Center for Infectious Disease"/>
            <person name="Wu L."/>
            <person name="Ma J."/>
        </authorList>
    </citation>
    <scope>NUCLEOTIDE SEQUENCE [LARGE SCALE GENOMIC DNA]</scope>
    <source>
        <strain evidence="2">JCM 17494</strain>
    </source>
</reference>